<dbReference type="Proteomes" id="UP001500630">
    <property type="component" value="Unassembled WGS sequence"/>
</dbReference>
<protein>
    <submittedName>
        <fullName evidence="1">Uncharacterized protein</fullName>
    </submittedName>
</protein>
<dbReference type="EMBL" id="BAABDQ010000061">
    <property type="protein sequence ID" value="GAA3620185.1"/>
    <property type="molecule type" value="Genomic_DNA"/>
</dbReference>
<name>A0ABP6ZYD0_9ACTN</name>
<comment type="caution">
    <text evidence="1">The sequence shown here is derived from an EMBL/GenBank/DDBJ whole genome shotgun (WGS) entry which is preliminary data.</text>
</comment>
<keyword evidence="2" id="KW-1185">Reference proteome</keyword>
<organism evidence="1 2">
    <name type="scientific">Nonomuraea rosea</name>
    <dbReference type="NCBI Taxonomy" id="638574"/>
    <lineage>
        <taxon>Bacteria</taxon>
        <taxon>Bacillati</taxon>
        <taxon>Actinomycetota</taxon>
        <taxon>Actinomycetes</taxon>
        <taxon>Streptosporangiales</taxon>
        <taxon>Streptosporangiaceae</taxon>
        <taxon>Nonomuraea</taxon>
    </lineage>
</organism>
<evidence type="ECO:0000313" key="2">
    <source>
        <dbReference type="Proteomes" id="UP001500630"/>
    </source>
</evidence>
<gene>
    <name evidence="1" type="ORF">GCM10022419_127280</name>
</gene>
<sequence length="84" mass="8832">MRRATGEGVRSPVAGRFDHKCAAKTWAAVPPLKAAVLVGSMVSGSPKSRCSIAPAEAHRDNACMSWPVLCGKPTKVGAGAFRRR</sequence>
<accession>A0ABP6ZYD0</accession>
<proteinExistence type="predicted"/>
<reference evidence="2" key="1">
    <citation type="journal article" date="2019" name="Int. J. Syst. Evol. Microbiol.">
        <title>The Global Catalogue of Microorganisms (GCM) 10K type strain sequencing project: providing services to taxonomists for standard genome sequencing and annotation.</title>
        <authorList>
            <consortium name="The Broad Institute Genomics Platform"/>
            <consortium name="The Broad Institute Genome Sequencing Center for Infectious Disease"/>
            <person name="Wu L."/>
            <person name="Ma J."/>
        </authorList>
    </citation>
    <scope>NUCLEOTIDE SEQUENCE [LARGE SCALE GENOMIC DNA]</scope>
    <source>
        <strain evidence="2">JCM 17326</strain>
    </source>
</reference>
<evidence type="ECO:0000313" key="1">
    <source>
        <dbReference type="EMBL" id="GAA3620185.1"/>
    </source>
</evidence>